<keyword evidence="4 7" id="KW-0472">Membrane</keyword>
<name>A0A1E1KE37_9HELO</name>
<sequence length="393" mass="44016">MKCVLAECTVHETFALLNATAVACKFPAESRQGGLKVVVLGCGITSTLVVLIRLILRLVAQQSYGVDDWLTLIALFPYFVMFYATYRITLEGLGKHLWDVQESAAEHILLWFYIIRFLYVFCNGLIRLSILAFYLRVFVDKKFQLIVKLTIVCNVLFTLSIMCASLFECIPVSVAWQVSLKGGRCLDYSAASWAYGSITVAVDILTLVLPLMQIWNLQMTLQKKISVCLVFTLGAFVCVASMIRLNSLHQFGRTSDPTWTNVPCTIWSAIELGVGLVCASIPAIYAGIRQIYARHQGHPKTTNHSYGSGLSWKRRGDAIEIHRMSSRSRRDSGADLESTIPARAPYNKMDAASERSEDRDGNIGHIERTMSVTIQFSPRVYETLEGDSSERLR</sequence>
<dbReference type="PANTHER" id="PTHR33048">
    <property type="entry name" value="PTH11-LIKE INTEGRAL MEMBRANE PROTEIN (AFU_ORTHOLOGUE AFUA_5G11245)"/>
    <property type="match status" value="1"/>
</dbReference>
<accession>A0A1E1KE37</accession>
<feature type="transmembrane region" description="Helical" evidence="7">
    <location>
        <begin position="265"/>
        <end position="288"/>
    </location>
</feature>
<comment type="similarity">
    <text evidence="5">Belongs to the SAT4 family.</text>
</comment>
<evidence type="ECO:0000313" key="9">
    <source>
        <dbReference type="EMBL" id="CZS96317.1"/>
    </source>
</evidence>
<dbReference type="AlphaFoldDB" id="A0A1E1KE37"/>
<keyword evidence="10" id="KW-1185">Reference proteome</keyword>
<feature type="compositionally biased region" description="Basic and acidic residues" evidence="6">
    <location>
        <begin position="324"/>
        <end position="333"/>
    </location>
</feature>
<feature type="transmembrane region" description="Helical" evidence="7">
    <location>
        <begin position="37"/>
        <end position="56"/>
    </location>
</feature>
<dbReference type="Pfam" id="PF20684">
    <property type="entry name" value="Fung_rhodopsin"/>
    <property type="match status" value="1"/>
</dbReference>
<dbReference type="OrthoDB" id="408702at2759"/>
<evidence type="ECO:0000256" key="5">
    <source>
        <dbReference type="ARBA" id="ARBA00038359"/>
    </source>
</evidence>
<evidence type="ECO:0000256" key="7">
    <source>
        <dbReference type="SAM" id="Phobius"/>
    </source>
</evidence>
<feature type="transmembrane region" description="Helical" evidence="7">
    <location>
        <begin position="193"/>
        <end position="215"/>
    </location>
</feature>
<keyword evidence="3 7" id="KW-1133">Transmembrane helix</keyword>
<keyword evidence="2 7" id="KW-0812">Transmembrane</keyword>
<reference evidence="10" key="1">
    <citation type="submission" date="2016-03" db="EMBL/GenBank/DDBJ databases">
        <authorList>
            <person name="Guldener U."/>
        </authorList>
    </citation>
    <scope>NUCLEOTIDE SEQUENCE [LARGE SCALE GENOMIC DNA]</scope>
    <source>
        <strain evidence="10">04CH-RAC-A.6.1</strain>
    </source>
</reference>
<dbReference type="PANTHER" id="PTHR33048:SF47">
    <property type="entry name" value="INTEGRAL MEMBRANE PROTEIN-RELATED"/>
    <property type="match status" value="1"/>
</dbReference>
<feature type="transmembrane region" description="Helical" evidence="7">
    <location>
        <begin position="108"/>
        <end position="134"/>
    </location>
</feature>
<feature type="transmembrane region" description="Helical" evidence="7">
    <location>
        <begin position="227"/>
        <end position="245"/>
    </location>
</feature>
<feature type="region of interest" description="Disordered" evidence="6">
    <location>
        <begin position="324"/>
        <end position="363"/>
    </location>
</feature>
<dbReference type="InterPro" id="IPR052337">
    <property type="entry name" value="SAT4-like"/>
</dbReference>
<dbReference type="EMBL" id="FJUX01000026">
    <property type="protein sequence ID" value="CZS96317.1"/>
    <property type="molecule type" value="Genomic_DNA"/>
</dbReference>
<evidence type="ECO:0000256" key="4">
    <source>
        <dbReference type="ARBA" id="ARBA00023136"/>
    </source>
</evidence>
<evidence type="ECO:0000259" key="8">
    <source>
        <dbReference type="Pfam" id="PF20684"/>
    </source>
</evidence>
<dbReference type="Proteomes" id="UP000178912">
    <property type="component" value="Unassembled WGS sequence"/>
</dbReference>
<feature type="domain" description="Rhodopsin" evidence="8">
    <location>
        <begin position="52"/>
        <end position="286"/>
    </location>
</feature>
<feature type="compositionally biased region" description="Basic and acidic residues" evidence="6">
    <location>
        <begin position="351"/>
        <end position="363"/>
    </location>
</feature>
<evidence type="ECO:0000256" key="3">
    <source>
        <dbReference type="ARBA" id="ARBA00022989"/>
    </source>
</evidence>
<dbReference type="PROSITE" id="PS51257">
    <property type="entry name" value="PROKAR_LIPOPROTEIN"/>
    <property type="match status" value="1"/>
</dbReference>
<gene>
    <name evidence="9" type="ORF">RAG0_05695</name>
</gene>
<organism evidence="9 10">
    <name type="scientific">Rhynchosporium agropyri</name>
    <dbReference type="NCBI Taxonomy" id="914238"/>
    <lineage>
        <taxon>Eukaryota</taxon>
        <taxon>Fungi</taxon>
        <taxon>Dikarya</taxon>
        <taxon>Ascomycota</taxon>
        <taxon>Pezizomycotina</taxon>
        <taxon>Leotiomycetes</taxon>
        <taxon>Helotiales</taxon>
        <taxon>Ploettnerulaceae</taxon>
        <taxon>Rhynchosporium</taxon>
    </lineage>
</organism>
<dbReference type="GO" id="GO:0016020">
    <property type="term" value="C:membrane"/>
    <property type="evidence" value="ECO:0007669"/>
    <property type="project" value="UniProtKB-SubCell"/>
</dbReference>
<feature type="transmembrane region" description="Helical" evidence="7">
    <location>
        <begin position="68"/>
        <end position="88"/>
    </location>
</feature>
<evidence type="ECO:0000256" key="1">
    <source>
        <dbReference type="ARBA" id="ARBA00004141"/>
    </source>
</evidence>
<comment type="subcellular location">
    <subcellularLocation>
        <location evidence="1">Membrane</location>
        <topology evidence="1">Multi-pass membrane protein</topology>
    </subcellularLocation>
</comment>
<proteinExistence type="inferred from homology"/>
<evidence type="ECO:0000256" key="2">
    <source>
        <dbReference type="ARBA" id="ARBA00022692"/>
    </source>
</evidence>
<evidence type="ECO:0000256" key="6">
    <source>
        <dbReference type="SAM" id="MobiDB-lite"/>
    </source>
</evidence>
<feature type="transmembrane region" description="Helical" evidence="7">
    <location>
        <begin position="146"/>
        <end position="173"/>
    </location>
</feature>
<dbReference type="InterPro" id="IPR049326">
    <property type="entry name" value="Rhodopsin_dom_fungi"/>
</dbReference>
<evidence type="ECO:0000313" key="10">
    <source>
        <dbReference type="Proteomes" id="UP000178912"/>
    </source>
</evidence>
<protein>
    <recommendedName>
        <fullName evidence="8">Rhodopsin domain-containing protein</fullName>
    </recommendedName>
</protein>